<evidence type="ECO:0000256" key="3">
    <source>
        <dbReference type="ARBA" id="ARBA00023014"/>
    </source>
</evidence>
<dbReference type="PROSITE" id="PS00198">
    <property type="entry name" value="4FE4S_FER_1"/>
    <property type="match status" value="1"/>
</dbReference>
<name>A0ABZ3ES21_9FIRM</name>
<keyword evidence="1" id="KW-0479">Metal-binding</keyword>
<gene>
    <name evidence="5" type="ORF">V6984_16135</name>
</gene>
<reference evidence="5 6" key="1">
    <citation type="submission" date="2024-02" db="EMBL/GenBank/DDBJ databases">
        <title>Bacterial strain from lacustrine sediment.</title>
        <authorList>
            <person name="Petit C."/>
            <person name="Fadhlaoui K."/>
        </authorList>
    </citation>
    <scope>NUCLEOTIDE SEQUENCE [LARGE SCALE GENOMIC DNA]</scope>
    <source>
        <strain evidence="5 6">IPX-CK</strain>
    </source>
</reference>
<evidence type="ECO:0000256" key="2">
    <source>
        <dbReference type="ARBA" id="ARBA00023004"/>
    </source>
</evidence>
<evidence type="ECO:0000259" key="4">
    <source>
        <dbReference type="PROSITE" id="PS51379"/>
    </source>
</evidence>
<dbReference type="Gene3D" id="3.30.70.20">
    <property type="match status" value="1"/>
</dbReference>
<keyword evidence="2" id="KW-0408">Iron</keyword>
<evidence type="ECO:0000313" key="5">
    <source>
        <dbReference type="EMBL" id="XAH73023.1"/>
    </source>
</evidence>
<dbReference type="Proteomes" id="UP001451571">
    <property type="component" value="Chromosome"/>
</dbReference>
<sequence length="99" mass="11164">MIGKLETSGGHYWGKRIKVLEHCTQCGWCAGHCPSGNIAMLNGKPTFGDGCHFCLKCIYGCPIKALQPEICKFVAYRRETVCRITQEDSHRTARYQLKI</sequence>
<keyword evidence="6" id="KW-1185">Reference proteome</keyword>
<evidence type="ECO:0000313" key="6">
    <source>
        <dbReference type="Proteomes" id="UP001451571"/>
    </source>
</evidence>
<protein>
    <recommendedName>
        <fullName evidence="4">4Fe-4S ferredoxin-type domain-containing protein</fullName>
    </recommendedName>
</protein>
<dbReference type="PROSITE" id="PS51379">
    <property type="entry name" value="4FE4S_FER_2"/>
    <property type="match status" value="1"/>
</dbReference>
<dbReference type="InterPro" id="IPR017896">
    <property type="entry name" value="4Fe4S_Fe-S-bd"/>
</dbReference>
<feature type="domain" description="4Fe-4S ferredoxin-type" evidence="4">
    <location>
        <begin position="15"/>
        <end position="43"/>
    </location>
</feature>
<keyword evidence="3" id="KW-0411">Iron-sulfur</keyword>
<accession>A0ABZ3ES21</accession>
<dbReference type="SUPFAM" id="SSF54862">
    <property type="entry name" value="4Fe-4S ferredoxins"/>
    <property type="match status" value="1"/>
</dbReference>
<dbReference type="RefSeq" id="WP_342756633.1">
    <property type="nucleotide sequence ID" value="NZ_CP146256.1"/>
</dbReference>
<dbReference type="InterPro" id="IPR017900">
    <property type="entry name" value="4Fe4S_Fe_S_CS"/>
</dbReference>
<evidence type="ECO:0000256" key="1">
    <source>
        <dbReference type="ARBA" id="ARBA00022723"/>
    </source>
</evidence>
<organism evidence="5 6">
    <name type="scientific">Kineothrix sedimenti</name>
    <dbReference type="NCBI Taxonomy" id="3123317"/>
    <lineage>
        <taxon>Bacteria</taxon>
        <taxon>Bacillati</taxon>
        <taxon>Bacillota</taxon>
        <taxon>Clostridia</taxon>
        <taxon>Lachnospirales</taxon>
        <taxon>Lachnospiraceae</taxon>
        <taxon>Kineothrix</taxon>
    </lineage>
</organism>
<dbReference type="EMBL" id="CP146256">
    <property type="protein sequence ID" value="XAH73023.1"/>
    <property type="molecule type" value="Genomic_DNA"/>
</dbReference>
<proteinExistence type="predicted"/>